<evidence type="ECO:0000256" key="5">
    <source>
        <dbReference type="ARBA" id="ARBA00048128"/>
    </source>
</evidence>
<evidence type="ECO:0000259" key="6">
    <source>
        <dbReference type="Pfam" id="PF00483"/>
    </source>
</evidence>
<accession>A0A0G0M0N1</accession>
<dbReference type="GO" id="GO:0003983">
    <property type="term" value="F:UTP:glucose-1-phosphate uridylyltransferase activity"/>
    <property type="evidence" value="ECO:0007669"/>
    <property type="project" value="UniProtKB-EC"/>
</dbReference>
<evidence type="ECO:0000256" key="1">
    <source>
        <dbReference type="ARBA" id="ARBA00006890"/>
    </source>
</evidence>
<dbReference type="GO" id="GO:0006011">
    <property type="term" value="P:UDP-alpha-D-glucose metabolic process"/>
    <property type="evidence" value="ECO:0007669"/>
    <property type="project" value="InterPro"/>
</dbReference>
<gene>
    <name evidence="7" type="ORF">US86_C0001G0121</name>
</gene>
<comment type="caution">
    <text evidence="7">The sequence shown here is derived from an EMBL/GenBank/DDBJ whole genome shotgun (WGS) entry which is preliminary data.</text>
</comment>
<dbReference type="AlphaFoldDB" id="A0A0G0M0N1"/>
<evidence type="ECO:0000313" key="8">
    <source>
        <dbReference type="Proteomes" id="UP000034235"/>
    </source>
</evidence>
<evidence type="ECO:0000256" key="4">
    <source>
        <dbReference type="ARBA" id="ARBA00022695"/>
    </source>
</evidence>
<organism evidence="7 8">
    <name type="scientific">Candidatus Daviesbacteria bacterium GW2011_GWA2_38_24</name>
    <dbReference type="NCBI Taxonomy" id="1618422"/>
    <lineage>
        <taxon>Bacteria</taxon>
        <taxon>Candidatus Daviesiibacteriota</taxon>
    </lineage>
</organism>
<dbReference type="EMBL" id="LBUP01000001">
    <property type="protein sequence ID" value="KKQ67194.1"/>
    <property type="molecule type" value="Genomic_DNA"/>
</dbReference>
<name>A0A0G0M0N1_9BACT</name>
<protein>
    <recommendedName>
        <fullName evidence="2">UTP--glucose-1-phosphate uridylyltransferase</fullName>
        <ecNumber evidence="2">2.7.7.9</ecNumber>
    </recommendedName>
</protein>
<dbReference type="InterPro" id="IPR005771">
    <property type="entry name" value="GalU_uridylyltTrfase_bac/arc"/>
</dbReference>
<dbReference type="PATRIC" id="fig|1618422.5.peg.124"/>
<dbReference type="InterPro" id="IPR005835">
    <property type="entry name" value="NTP_transferase_dom"/>
</dbReference>
<comment type="catalytic activity">
    <reaction evidence="5">
        <text>alpha-D-glucose 1-phosphate + UTP + H(+) = UDP-alpha-D-glucose + diphosphate</text>
        <dbReference type="Rhea" id="RHEA:19889"/>
        <dbReference type="ChEBI" id="CHEBI:15378"/>
        <dbReference type="ChEBI" id="CHEBI:33019"/>
        <dbReference type="ChEBI" id="CHEBI:46398"/>
        <dbReference type="ChEBI" id="CHEBI:58601"/>
        <dbReference type="ChEBI" id="CHEBI:58885"/>
        <dbReference type="EC" id="2.7.7.9"/>
    </reaction>
</comment>
<keyword evidence="3 7" id="KW-0808">Transferase</keyword>
<dbReference type="Pfam" id="PF00483">
    <property type="entry name" value="NTP_transferase"/>
    <property type="match status" value="1"/>
</dbReference>
<evidence type="ECO:0000313" key="7">
    <source>
        <dbReference type="EMBL" id="KKQ67194.1"/>
    </source>
</evidence>
<evidence type="ECO:0000256" key="3">
    <source>
        <dbReference type="ARBA" id="ARBA00022679"/>
    </source>
</evidence>
<evidence type="ECO:0000256" key="2">
    <source>
        <dbReference type="ARBA" id="ARBA00012415"/>
    </source>
</evidence>
<dbReference type="PANTHER" id="PTHR43197:SF1">
    <property type="entry name" value="UTP--GLUCOSE-1-PHOSPHATE URIDYLYLTRANSFERASE"/>
    <property type="match status" value="1"/>
</dbReference>
<dbReference type="Gene3D" id="3.90.550.10">
    <property type="entry name" value="Spore Coat Polysaccharide Biosynthesis Protein SpsA, Chain A"/>
    <property type="match status" value="1"/>
</dbReference>
<comment type="similarity">
    <text evidence="1">Belongs to the UDPGP type 2 family.</text>
</comment>
<dbReference type="InterPro" id="IPR029044">
    <property type="entry name" value="Nucleotide-diphossugar_trans"/>
</dbReference>
<dbReference type="EC" id="2.7.7.9" evidence="2"/>
<dbReference type="PANTHER" id="PTHR43197">
    <property type="entry name" value="UTP--GLUCOSE-1-PHOSPHATE URIDYLYLTRANSFERASE"/>
    <property type="match status" value="1"/>
</dbReference>
<feature type="domain" description="Nucleotidyl transferase" evidence="6">
    <location>
        <begin position="11"/>
        <end position="259"/>
    </location>
</feature>
<keyword evidence="4 7" id="KW-0548">Nucleotidyltransferase</keyword>
<dbReference type="SUPFAM" id="SSF53448">
    <property type="entry name" value="Nucleotide-diphospho-sugar transferases"/>
    <property type="match status" value="1"/>
</dbReference>
<sequence>MSSKALIDICIIPAAGKGSRWAPVSGYLPKEMLPLVDKPVIEWVINEAIAAGCKKIIVIINPHKKVIKKYLQGLREIQKKAEIEFVSQDEPLGIAHALLLTKNIIQQNPFFVALPDLPTLSKKMVLAQLGKAFEVVNGEANIVSFGSFPPFTQHLYSECLTQMRTDGLLDIIHFCPKDVVNKSAHHPGNKLRMSGRYIFVPEIFSAIEKLADSRIEGEIKDTDALKAAIEDGLKVVGVSINGHTYDTGNPENYVRANTAFFKKQFAKAVKVF</sequence>
<dbReference type="Proteomes" id="UP000034235">
    <property type="component" value="Unassembled WGS sequence"/>
</dbReference>
<reference evidence="7 8" key="1">
    <citation type="journal article" date="2015" name="Nature">
        <title>rRNA introns, odd ribosomes, and small enigmatic genomes across a large radiation of phyla.</title>
        <authorList>
            <person name="Brown C.T."/>
            <person name="Hug L.A."/>
            <person name="Thomas B.C."/>
            <person name="Sharon I."/>
            <person name="Castelle C.J."/>
            <person name="Singh A."/>
            <person name="Wilkins M.J."/>
            <person name="Williams K.H."/>
            <person name="Banfield J.F."/>
        </authorList>
    </citation>
    <scope>NUCLEOTIDE SEQUENCE [LARGE SCALE GENOMIC DNA]</scope>
</reference>
<proteinExistence type="inferred from homology"/>